<dbReference type="PANTHER" id="PTHR16253:SF0">
    <property type="entry name" value="TETRATRICOPEPTIDE REPEAT PROTEIN 22"/>
    <property type="match status" value="1"/>
</dbReference>
<dbReference type="SMART" id="SM00028">
    <property type="entry name" value="TPR"/>
    <property type="match status" value="3"/>
</dbReference>
<organism evidence="1 2">
    <name type="scientific">Balaenoptera acutorostrata</name>
    <name type="common">Common minke whale</name>
    <name type="synonym">Balaena rostrata</name>
    <dbReference type="NCBI Taxonomy" id="9767"/>
    <lineage>
        <taxon>Eukaryota</taxon>
        <taxon>Metazoa</taxon>
        <taxon>Chordata</taxon>
        <taxon>Craniata</taxon>
        <taxon>Vertebrata</taxon>
        <taxon>Euteleostomi</taxon>
        <taxon>Mammalia</taxon>
        <taxon>Eutheria</taxon>
        <taxon>Laurasiatheria</taxon>
        <taxon>Artiodactyla</taxon>
        <taxon>Whippomorpha</taxon>
        <taxon>Cetacea</taxon>
        <taxon>Mysticeti</taxon>
        <taxon>Balaenopteridae</taxon>
        <taxon>Balaenoptera</taxon>
    </lineage>
</organism>
<dbReference type="PANTHER" id="PTHR16253">
    <property type="entry name" value="TETRATRICOPEPTIDE REPEAT PROTEIN 22"/>
    <property type="match status" value="1"/>
</dbReference>
<sequence length="572" mass="63166">MAEPEAAAEELDALIDHLDYLPGHFHLEMQLNFEPRSPASLHARDLKLQRDGLRQELVLAAAPQRPAVRHLLGAFAFYLEELDEARESFLQVAREDPGNLNAWANLTHVYGRLGQEEEAEACAGRLAGLMGLAGDRGAAGDTPLRAARCLAEQGYAHGFDVSCASPEERARVLEAGIELYDKALGHGQQIPKEEKRGWYFTMATLFIRLDGIFLELGSEEQKRLPAFNRTLALLRQVLKSSEPHHQALAWCYLGMLLERKDTFSITPMGVHDCGFSGTDPLDCFGKAIEIAKDKPPILNHLAKIFHFLGKQDMAIGTCNMALDILRDPELNWQAYCTRAKIHVRAYLHDLERSKMGLGGMPDRNHLACAKADLEEVVKVCPGLKTYLDIGQVYYYMGVDAVQELLAVDEAALNQALVFLAKAGESELGATLPELQVLRGKCLRIKGEEANAVACFKRAVELDDAGSSRTEAFGCLLEALMAQWSQAQLSDGELGSEVDAWLRCAQDKYPAARLRQELQRVWRGHTGEVLGLARALVAQGRPALVRLLFDTMAREGEGTGPRRGRRAFSFGGP</sequence>
<keyword evidence="1" id="KW-1185">Reference proteome</keyword>
<reference evidence="2" key="2">
    <citation type="submission" date="2025-08" db="UniProtKB">
        <authorList>
            <consortium name="RefSeq"/>
        </authorList>
    </citation>
    <scope>IDENTIFICATION</scope>
</reference>
<dbReference type="InterPro" id="IPR042342">
    <property type="entry name" value="TTC22"/>
</dbReference>
<evidence type="ECO:0000313" key="1">
    <source>
        <dbReference type="Proteomes" id="UP001652580"/>
    </source>
</evidence>
<dbReference type="Proteomes" id="UP001652580">
    <property type="component" value="Chromosome 1"/>
</dbReference>
<evidence type="ECO:0000313" key="2">
    <source>
        <dbReference type="RefSeq" id="XP_057411965.1"/>
    </source>
</evidence>
<dbReference type="Pfam" id="PF13181">
    <property type="entry name" value="TPR_8"/>
    <property type="match status" value="1"/>
</dbReference>
<dbReference type="InterPro" id="IPR011990">
    <property type="entry name" value="TPR-like_helical_dom_sf"/>
</dbReference>
<protein>
    <submittedName>
        <fullName evidence="2">Tetratricopeptide repeat protein 22</fullName>
    </submittedName>
</protein>
<dbReference type="SUPFAM" id="SSF48452">
    <property type="entry name" value="TPR-like"/>
    <property type="match status" value="2"/>
</dbReference>
<name>A0ABM3UC98_BALAC</name>
<reference evidence="1" key="1">
    <citation type="submission" date="2025-05" db="UniProtKB">
        <authorList>
            <consortium name="RefSeq"/>
        </authorList>
    </citation>
    <scope>NUCLEOTIDE SEQUENCE [LARGE SCALE GENOMIC DNA]</scope>
</reference>
<proteinExistence type="predicted"/>
<dbReference type="GeneID" id="103002394"/>
<dbReference type="Gene3D" id="1.25.40.10">
    <property type="entry name" value="Tetratricopeptide repeat domain"/>
    <property type="match status" value="2"/>
</dbReference>
<accession>A0ABM3UC98</accession>
<dbReference type="InterPro" id="IPR019734">
    <property type="entry name" value="TPR_rpt"/>
</dbReference>
<gene>
    <name evidence="2" type="primary">TTC22</name>
</gene>
<dbReference type="RefSeq" id="XP_057411965.1">
    <property type="nucleotide sequence ID" value="XM_057555982.1"/>
</dbReference>